<dbReference type="InterPro" id="IPR050822">
    <property type="entry name" value="Cerebellin_Synaptic_Org"/>
</dbReference>
<evidence type="ECO:0000259" key="5">
    <source>
        <dbReference type="PROSITE" id="PS50871"/>
    </source>
</evidence>
<organism evidence="6 7">
    <name type="scientific">Pagothenia borchgrevinki</name>
    <name type="common">Bald rockcod</name>
    <name type="synonym">Trematomus borchgrevinki</name>
    <dbReference type="NCBI Taxonomy" id="8213"/>
    <lineage>
        <taxon>Eukaryota</taxon>
        <taxon>Metazoa</taxon>
        <taxon>Chordata</taxon>
        <taxon>Craniata</taxon>
        <taxon>Vertebrata</taxon>
        <taxon>Euteleostomi</taxon>
        <taxon>Actinopterygii</taxon>
        <taxon>Neopterygii</taxon>
        <taxon>Teleostei</taxon>
        <taxon>Neoteleostei</taxon>
        <taxon>Acanthomorphata</taxon>
        <taxon>Eupercaria</taxon>
        <taxon>Perciformes</taxon>
        <taxon>Notothenioidei</taxon>
        <taxon>Nototheniidae</taxon>
        <taxon>Pagothenia</taxon>
    </lineage>
</organism>
<dbReference type="InterPro" id="IPR008983">
    <property type="entry name" value="Tumour_necrosis_fac-like_dom"/>
</dbReference>
<feature type="domain" description="C1q" evidence="5">
    <location>
        <begin position="68"/>
        <end position="205"/>
    </location>
</feature>
<keyword evidence="7" id="KW-1185">Reference proteome</keyword>
<evidence type="ECO:0000313" key="7">
    <source>
        <dbReference type="Proteomes" id="UP001619887"/>
    </source>
</evidence>
<accession>A0ABD2FWK4</accession>
<keyword evidence="2" id="KW-0964">Secreted</keyword>
<dbReference type="SMART" id="SM00110">
    <property type="entry name" value="C1Q"/>
    <property type="match status" value="1"/>
</dbReference>
<dbReference type="GO" id="GO:0005576">
    <property type="term" value="C:extracellular region"/>
    <property type="evidence" value="ECO:0007669"/>
    <property type="project" value="UniProtKB-SubCell"/>
</dbReference>
<evidence type="ECO:0000256" key="2">
    <source>
        <dbReference type="ARBA" id="ARBA00022525"/>
    </source>
</evidence>
<gene>
    <name evidence="6" type="ORF">OYC64_004221</name>
</gene>
<evidence type="ECO:0000256" key="3">
    <source>
        <dbReference type="ARBA" id="ARBA00022729"/>
    </source>
</evidence>
<dbReference type="Gene3D" id="2.60.120.40">
    <property type="match status" value="1"/>
</dbReference>
<dbReference type="InterPro" id="IPR001073">
    <property type="entry name" value="C1q_dom"/>
</dbReference>
<proteinExistence type="predicted"/>
<dbReference type="PROSITE" id="PS50871">
    <property type="entry name" value="C1Q"/>
    <property type="match status" value="1"/>
</dbReference>
<keyword evidence="3 4" id="KW-0732">Signal</keyword>
<evidence type="ECO:0000256" key="1">
    <source>
        <dbReference type="ARBA" id="ARBA00004613"/>
    </source>
</evidence>
<dbReference type="Proteomes" id="UP001619887">
    <property type="component" value="Unassembled WGS sequence"/>
</dbReference>
<feature type="signal peptide" evidence="4">
    <location>
        <begin position="1"/>
        <end position="18"/>
    </location>
</feature>
<feature type="chain" id="PRO_5044799220" description="C1q domain-containing protein" evidence="4">
    <location>
        <begin position="19"/>
        <end position="205"/>
    </location>
</feature>
<dbReference type="EMBL" id="JBIYXZ010002085">
    <property type="protein sequence ID" value="KAL3046167.1"/>
    <property type="molecule type" value="Genomic_DNA"/>
</dbReference>
<dbReference type="PANTHER" id="PTHR22923:SF102">
    <property type="entry name" value="CEREBELLIN 13-RELATED"/>
    <property type="match status" value="1"/>
</dbReference>
<protein>
    <recommendedName>
        <fullName evidence="5">C1q domain-containing protein</fullName>
    </recommendedName>
</protein>
<evidence type="ECO:0000313" key="6">
    <source>
        <dbReference type="EMBL" id="KAL3046167.1"/>
    </source>
</evidence>
<reference evidence="6 7" key="1">
    <citation type="journal article" date="2022" name="G3 (Bethesda)">
        <title>Evaluating Illumina-, Nanopore-, and PacBio-based genome assembly strategies with the bald notothen, Trematomus borchgrevinki.</title>
        <authorList>
            <person name="Rayamajhi N."/>
            <person name="Cheng C.C."/>
            <person name="Catchen J.M."/>
        </authorList>
    </citation>
    <scope>NUCLEOTIDE SEQUENCE [LARGE SCALE GENOMIC DNA]</scope>
    <source>
        <strain evidence="6">AGRC-2024</strain>
    </source>
</reference>
<dbReference type="Pfam" id="PF00386">
    <property type="entry name" value="C1q"/>
    <property type="match status" value="1"/>
</dbReference>
<evidence type="ECO:0000256" key="4">
    <source>
        <dbReference type="SAM" id="SignalP"/>
    </source>
</evidence>
<comment type="subcellular location">
    <subcellularLocation>
        <location evidence="1">Secreted</location>
    </subcellularLocation>
</comment>
<name>A0ABD2FWK4_PAGBO</name>
<dbReference type="SUPFAM" id="SSF49842">
    <property type="entry name" value="TNF-like"/>
    <property type="match status" value="1"/>
</dbReference>
<comment type="caution">
    <text evidence="6">The sequence shown here is derived from an EMBL/GenBank/DDBJ whole genome shotgun (WGS) entry which is preliminary data.</text>
</comment>
<dbReference type="PANTHER" id="PTHR22923">
    <property type="entry name" value="CEREBELLIN-RELATED"/>
    <property type="match status" value="1"/>
</dbReference>
<sequence length="205" mass="22525">MSLTNVLFVLLLSGFTLAQDDGNANETLSCDPDRGDLLREFGAMRETFGAMETRLKESETQILELKNKERTNVTFSAATGGGGNYIGPFNTDITLIYRTVITNIGGAYSPFTGVFFAPVPGVYYFTIFFHAGLTYGTNLLLYKNNQLMLATRDHGSSSDTADNGGNAVFLQLKQGDQVYVVMTENSYVWGTDHHTTFSGFLVTEM</sequence>
<dbReference type="AlphaFoldDB" id="A0ABD2FWK4"/>
<reference evidence="6 7" key="2">
    <citation type="journal article" date="2024" name="G3 (Bethesda)">
        <title>The genome of the cryopelagic Antarctic bald notothen, Trematomus borchgrevinki.</title>
        <authorList>
            <person name="Rayamajhi N."/>
            <person name="Rivera-Colon A.G."/>
            <person name="Minhas B.F."/>
            <person name="Cheng C.C."/>
            <person name="Catchen J.M."/>
        </authorList>
    </citation>
    <scope>NUCLEOTIDE SEQUENCE [LARGE SCALE GENOMIC DNA]</scope>
    <source>
        <strain evidence="6">AGRC-2024</strain>
    </source>
</reference>
<dbReference type="PRINTS" id="PR00007">
    <property type="entry name" value="COMPLEMNTC1Q"/>
</dbReference>